<protein>
    <submittedName>
        <fullName evidence="2">Uncharacterized protein</fullName>
    </submittedName>
</protein>
<reference evidence="2 3" key="1">
    <citation type="submission" date="2018-05" db="EMBL/GenBank/DDBJ databases">
        <title>Genome of Sphingosinicella humi QZX222.</title>
        <authorList>
            <person name="Qiao Z."/>
            <person name="Wang G."/>
        </authorList>
    </citation>
    <scope>NUCLEOTIDE SEQUENCE [LARGE SCALE GENOMIC DNA]</scope>
    <source>
        <strain evidence="2 3">QZX222</strain>
    </source>
</reference>
<dbReference type="AlphaFoldDB" id="A0A2U2J3R0"/>
<organism evidence="2 3">
    <name type="scientific">Allosphingosinicella humi</name>
    <dbReference type="NCBI Taxonomy" id="2068657"/>
    <lineage>
        <taxon>Bacteria</taxon>
        <taxon>Pseudomonadati</taxon>
        <taxon>Pseudomonadota</taxon>
        <taxon>Alphaproteobacteria</taxon>
        <taxon>Sphingomonadales</taxon>
        <taxon>Sphingomonadaceae</taxon>
        <taxon>Allosphingosinicella</taxon>
    </lineage>
</organism>
<comment type="caution">
    <text evidence="2">The sequence shown here is derived from an EMBL/GenBank/DDBJ whole genome shotgun (WGS) entry which is preliminary data.</text>
</comment>
<dbReference type="Proteomes" id="UP000245916">
    <property type="component" value="Unassembled WGS sequence"/>
</dbReference>
<evidence type="ECO:0000313" key="3">
    <source>
        <dbReference type="Proteomes" id="UP000245916"/>
    </source>
</evidence>
<feature type="region of interest" description="Disordered" evidence="1">
    <location>
        <begin position="201"/>
        <end position="238"/>
    </location>
</feature>
<name>A0A2U2J3R0_9SPHN</name>
<gene>
    <name evidence="2" type="ORF">DF286_08540</name>
</gene>
<accession>A0A2U2J3R0</accession>
<dbReference type="EMBL" id="QFFF01000001">
    <property type="protein sequence ID" value="PWG02911.1"/>
    <property type="molecule type" value="Genomic_DNA"/>
</dbReference>
<proteinExistence type="predicted"/>
<evidence type="ECO:0000256" key="1">
    <source>
        <dbReference type="SAM" id="MobiDB-lite"/>
    </source>
</evidence>
<keyword evidence="3" id="KW-1185">Reference proteome</keyword>
<feature type="compositionally biased region" description="Polar residues" evidence="1">
    <location>
        <begin position="203"/>
        <end position="214"/>
    </location>
</feature>
<sequence length="238" mass="26612">MIAGLFYFVERRDKARLDVDIEAKVHRLWPKDAELFASGDVWPRELLLTVRVPIENKSYRKVLLRCLSVDLLALPSGAALERRNPSQDLKFRRLARYEYIAYDAALREADGSLTPPDEDIAACLAAERERYSDADVRPLFMWRALHLEPGEADDVYFETAVSCKYSAVRIIVKVRRAPEAPVHETKTVLPIVDTCRGLRETRSSGAQPAGTQATDEPALAISVGDGDASAESETVRPE</sequence>
<evidence type="ECO:0000313" key="2">
    <source>
        <dbReference type="EMBL" id="PWG02911.1"/>
    </source>
</evidence>
<dbReference type="RefSeq" id="WP_109271049.1">
    <property type="nucleotide sequence ID" value="NZ_QFFF01000001.1"/>
</dbReference>